<dbReference type="OrthoDB" id="5797329at2"/>
<reference evidence="3 4" key="1">
    <citation type="submission" date="2015-10" db="EMBL/GenBank/DDBJ databases">
        <title>Genome sequencing and analysis of members of genus Stenotrophomonas.</title>
        <authorList>
            <person name="Patil P.P."/>
            <person name="Midha S."/>
            <person name="Patil P.B."/>
        </authorList>
    </citation>
    <scope>NUCLEOTIDE SEQUENCE [LARGE SCALE GENOMIC DNA]</scope>
    <source>
        <strain evidence="3 4">JCM 16536</strain>
    </source>
</reference>
<dbReference type="STRING" id="676599.ARC20_15990"/>
<gene>
    <name evidence="3" type="ORF">ARC20_15990</name>
</gene>
<dbReference type="InterPro" id="IPR019180">
    <property type="entry name" value="Oxidoreductase-like_N"/>
</dbReference>
<comment type="caution">
    <text evidence="3">The sequence shown here is derived from an EMBL/GenBank/DDBJ whole genome shotgun (WGS) entry which is preliminary data.</text>
</comment>
<feature type="domain" description="Oxidoreductase-like" evidence="2">
    <location>
        <begin position="14"/>
        <end position="53"/>
    </location>
</feature>
<evidence type="ECO:0000259" key="2">
    <source>
        <dbReference type="Pfam" id="PF09791"/>
    </source>
</evidence>
<evidence type="ECO:0000313" key="4">
    <source>
        <dbReference type="Proteomes" id="UP000051802"/>
    </source>
</evidence>
<dbReference type="AlphaFoldDB" id="A0A0R0AAH5"/>
<proteinExistence type="predicted"/>
<dbReference type="RefSeq" id="WP_057649095.1">
    <property type="nucleotide sequence ID" value="NZ_LLXU01000129.1"/>
</dbReference>
<feature type="region of interest" description="Disordered" evidence="1">
    <location>
        <begin position="1"/>
        <end position="22"/>
    </location>
</feature>
<sequence length="60" mass="6725">MPDPVADPADDPRPEAPVEPAPNECCGSGCPLCVYDLYAEEVARYREKLAQWRQRHPDAE</sequence>
<organism evidence="3 4">
    <name type="scientific">Stenotrophomonas panacihumi</name>
    <dbReference type="NCBI Taxonomy" id="676599"/>
    <lineage>
        <taxon>Bacteria</taxon>
        <taxon>Pseudomonadati</taxon>
        <taxon>Pseudomonadota</taxon>
        <taxon>Gammaproteobacteria</taxon>
        <taxon>Lysobacterales</taxon>
        <taxon>Lysobacteraceae</taxon>
        <taxon>Stenotrophomonas</taxon>
    </lineage>
</organism>
<name>A0A0R0AAH5_9GAMM</name>
<evidence type="ECO:0000313" key="3">
    <source>
        <dbReference type="EMBL" id="KRG37800.1"/>
    </source>
</evidence>
<evidence type="ECO:0000256" key="1">
    <source>
        <dbReference type="SAM" id="MobiDB-lite"/>
    </source>
</evidence>
<dbReference type="Proteomes" id="UP000051802">
    <property type="component" value="Unassembled WGS sequence"/>
</dbReference>
<protein>
    <submittedName>
        <fullName evidence="3">Oxidoreductase-like protein</fullName>
    </submittedName>
</protein>
<keyword evidence="4" id="KW-1185">Reference proteome</keyword>
<dbReference type="EMBL" id="LLXU01000129">
    <property type="protein sequence ID" value="KRG37800.1"/>
    <property type="molecule type" value="Genomic_DNA"/>
</dbReference>
<dbReference type="Pfam" id="PF09791">
    <property type="entry name" value="Oxidored-like"/>
    <property type="match status" value="1"/>
</dbReference>
<accession>A0A0R0AAH5</accession>